<gene>
    <name evidence="2" type="ORF">RhiirA4_475032</name>
</gene>
<dbReference type="EMBL" id="LLXI01001879">
    <property type="protein sequence ID" value="PKY55518.1"/>
    <property type="molecule type" value="Genomic_DNA"/>
</dbReference>
<keyword evidence="3" id="KW-1185">Reference proteome</keyword>
<accession>A0A2I1H9G9</accession>
<evidence type="ECO:0000256" key="1">
    <source>
        <dbReference type="SAM" id="SignalP"/>
    </source>
</evidence>
<feature type="chain" id="PRO_5014152987" evidence="1">
    <location>
        <begin position="25"/>
        <end position="127"/>
    </location>
</feature>
<dbReference type="Proteomes" id="UP000234323">
    <property type="component" value="Unassembled WGS sequence"/>
</dbReference>
<protein>
    <submittedName>
        <fullName evidence="2">Uncharacterized protein</fullName>
    </submittedName>
</protein>
<sequence>MYFSTFLKIIFAISLCFLTLNIEAYNRHNHCRDCHNTVITTKTESCCTLTKTLTQTKTKTVTCPAKPTKCTTTTTITSPITTFTTTTTTTTTTATETVSCLAPKTPCDLSNPGQCCSLTCFAVGGCA</sequence>
<comment type="caution">
    <text evidence="2">The sequence shown here is derived from an EMBL/GenBank/DDBJ whole genome shotgun (WGS) entry which is preliminary data.</text>
</comment>
<evidence type="ECO:0000313" key="3">
    <source>
        <dbReference type="Proteomes" id="UP000234323"/>
    </source>
</evidence>
<reference evidence="2 3" key="1">
    <citation type="submission" date="2015-10" db="EMBL/GenBank/DDBJ databases">
        <title>Genome analyses suggest a sexual origin of heterokaryosis in a supposedly ancient asexual fungus.</title>
        <authorList>
            <person name="Ropars J."/>
            <person name="Sedzielewska K."/>
            <person name="Noel J."/>
            <person name="Charron P."/>
            <person name="Farinelli L."/>
            <person name="Marton T."/>
            <person name="Kruger M."/>
            <person name="Pelin A."/>
            <person name="Brachmann A."/>
            <person name="Corradi N."/>
        </authorList>
    </citation>
    <scope>NUCLEOTIDE SEQUENCE [LARGE SCALE GENOMIC DNA]</scope>
    <source>
        <strain evidence="2 3">A4</strain>
    </source>
</reference>
<feature type="signal peptide" evidence="1">
    <location>
        <begin position="1"/>
        <end position="24"/>
    </location>
</feature>
<organism evidence="2 3">
    <name type="scientific">Rhizophagus irregularis</name>
    <dbReference type="NCBI Taxonomy" id="588596"/>
    <lineage>
        <taxon>Eukaryota</taxon>
        <taxon>Fungi</taxon>
        <taxon>Fungi incertae sedis</taxon>
        <taxon>Mucoromycota</taxon>
        <taxon>Glomeromycotina</taxon>
        <taxon>Glomeromycetes</taxon>
        <taxon>Glomerales</taxon>
        <taxon>Glomeraceae</taxon>
        <taxon>Rhizophagus</taxon>
    </lineage>
</organism>
<evidence type="ECO:0000313" key="2">
    <source>
        <dbReference type="EMBL" id="PKY55518.1"/>
    </source>
</evidence>
<proteinExistence type="predicted"/>
<dbReference type="AlphaFoldDB" id="A0A2I1H9G9"/>
<name>A0A2I1H9G9_9GLOM</name>
<dbReference type="OrthoDB" id="10570497at2759"/>
<keyword evidence="1" id="KW-0732">Signal</keyword>